<dbReference type="SUPFAM" id="SSF51735">
    <property type="entry name" value="NAD(P)-binding Rossmann-fold domains"/>
    <property type="match status" value="1"/>
</dbReference>
<proteinExistence type="predicted"/>
<protein>
    <recommendedName>
        <fullName evidence="1">NAD-dependent epimerase/dehydratase domain-containing protein</fullName>
    </recommendedName>
</protein>
<dbReference type="AlphaFoldDB" id="A0AB34IJV8"/>
<reference evidence="2 3" key="1">
    <citation type="journal article" date="2024" name="Science">
        <title>Giant polyketide synthase enzymes in the biosynthesis of giant marine polyether toxins.</title>
        <authorList>
            <person name="Fallon T.R."/>
            <person name="Shende V.V."/>
            <person name="Wierzbicki I.H."/>
            <person name="Pendleton A.L."/>
            <person name="Watervoot N.F."/>
            <person name="Auber R.P."/>
            <person name="Gonzalez D.J."/>
            <person name="Wisecaver J.H."/>
            <person name="Moore B.S."/>
        </authorList>
    </citation>
    <scope>NUCLEOTIDE SEQUENCE [LARGE SCALE GENOMIC DNA]</scope>
    <source>
        <strain evidence="2 3">12B1</strain>
    </source>
</reference>
<dbReference type="GO" id="GO:0005829">
    <property type="term" value="C:cytosol"/>
    <property type="evidence" value="ECO:0007669"/>
    <property type="project" value="TreeGrafter"/>
</dbReference>
<evidence type="ECO:0000313" key="2">
    <source>
        <dbReference type="EMBL" id="KAL1500200.1"/>
    </source>
</evidence>
<organism evidence="2 3">
    <name type="scientific">Prymnesium parvum</name>
    <name type="common">Toxic golden alga</name>
    <dbReference type="NCBI Taxonomy" id="97485"/>
    <lineage>
        <taxon>Eukaryota</taxon>
        <taxon>Haptista</taxon>
        <taxon>Haptophyta</taxon>
        <taxon>Prymnesiophyceae</taxon>
        <taxon>Prymnesiales</taxon>
        <taxon>Prymnesiaceae</taxon>
        <taxon>Prymnesium</taxon>
    </lineage>
</organism>
<dbReference type="Gene3D" id="3.40.50.720">
    <property type="entry name" value="NAD(P)-binding Rossmann-like Domain"/>
    <property type="match status" value="1"/>
</dbReference>
<dbReference type="EMBL" id="JBGBPQ010000024">
    <property type="protein sequence ID" value="KAL1500200.1"/>
    <property type="molecule type" value="Genomic_DNA"/>
</dbReference>
<evidence type="ECO:0000259" key="1">
    <source>
        <dbReference type="Pfam" id="PF01370"/>
    </source>
</evidence>
<dbReference type="GO" id="GO:0003978">
    <property type="term" value="F:UDP-glucose 4-epimerase activity"/>
    <property type="evidence" value="ECO:0007669"/>
    <property type="project" value="TreeGrafter"/>
</dbReference>
<dbReference type="Pfam" id="PF01370">
    <property type="entry name" value="Epimerase"/>
    <property type="match status" value="1"/>
</dbReference>
<dbReference type="GO" id="GO:0005996">
    <property type="term" value="P:monosaccharide metabolic process"/>
    <property type="evidence" value="ECO:0007669"/>
    <property type="project" value="TreeGrafter"/>
</dbReference>
<feature type="domain" description="NAD-dependent epimerase/dehydratase" evidence="1">
    <location>
        <begin position="41"/>
        <end position="250"/>
    </location>
</feature>
<comment type="caution">
    <text evidence="2">The sequence shown here is derived from an EMBL/GenBank/DDBJ whole genome shotgun (WGS) entry which is preliminary data.</text>
</comment>
<dbReference type="Proteomes" id="UP001515480">
    <property type="component" value="Unassembled WGS sequence"/>
</dbReference>
<keyword evidence="3" id="KW-1185">Reference proteome</keyword>
<dbReference type="PANTHER" id="PTHR43725:SF6">
    <property type="entry name" value="CHLOROPLAST STEM-LOOP BINDING PROTEIN OF 41 KDA A, CHLOROPLASTIC"/>
    <property type="match status" value="1"/>
</dbReference>
<dbReference type="InterPro" id="IPR036291">
    <property type="entry name" value="NAD(P)-bd_dom_sf"/>
</dbReference>
<accession>A0AB34IJV8</accession>
<dbReference type="PANTHER" id="PTHR43725">
    <property type="entry name" value="UDP-GLUCOSE 4-EPIMERASE"/>
    <property type="match status" value="1"/>
</dbReference>
<dbReference type="InterPro" id="IPR001509">
    <property type="entry name" value="Epimerase_deHydtase"/>
</dbReference>
<gene>
    <name evidence="2" type="ORF">AB1Y20_012869</name>
</gene>
<name>A0AB34IJV8_PRYPA</name>
<sequence>MLLFLSLPAAWHAMSPPSSRFSLASARMSAESTLIIQNKGGGHGEIGYHLALQLAAQGHDVTILHEGPNKGKPPHSSYADLSAAGVRLHWRDSLEDAEAAIAQLGDAAYGAVVDNWSKSPEQISPYARLAQQRGAKSYAYVSSAGMYAPPSDAIIGETCDCKPTAQRQAELLLDEMGLPFTYFRPQYIYGPKQGKSYLAYFFDRITRGRPVLVPNGGDQLVTMTHAADNAAMIAAAIGNPKAVGEAFNCATSSLCTYDQLVQSCAAAAGKEAQIVHYNPKDFDSGISKKLGFPFRDTAFYVSVEKATNLLGFQPKHNILEDLAWYYADNYVAKGAEGKELDFSVDDLVLKGTA</sequence>
<evidence type="ECO:0000313" key="3">
    <source>
        <dbReference type="Proteomes" id="UP001515480"/>
    </source>
</evidence>